<evidence type="ECO:0000313" key="1">
    <source>
        <dbReference type="EMBL" id="NNM45686.1"/>
    </source>
</evidence>
<dbReference type="Proteomes" id="UP000588586">
    <property type="component" value="Unassembled WGS sequence"/>
</dbReference>
<evidence type="ECO:0000313" key="2">
    <source>
        <dbReference type="Proteomes" id="UP000588586"/>
    </source>
</evidence>
<dbReference type="InterPro" id="IPR027417">
    <property type="entry name" value="P-loop_NTPase"/>
</dbReference>
<sequence>MELIADRVEVAGVRGLLLLPTSLRAEPRHPVLVAADPGYPSVALALAIGGRVPLAGGSVTLDGDPDPMRRRRHVSLVDVPDVTSPEDAVSVHSAVAEQLALAGRPSDRAATRAVLAAHGLEDYAHERFEALDATDRTLLLMDIAASRATTRVLVVAAPDRHGGSPEAWWRAAHRLASTGLTVVVGCSHATVRALGDPPHFAVGETTELEVSA</sequence>
<keyword evidence="2" id="KW-1185">Reference proteome</keyword>
<organism evidence="1 2">
    <name type="scientific">Knoellia koreensis</name>
    <dbReference type="NCBI Taxonomy" id="2730921"/>
    <lineage>
        <taxon>Bacteria</taxon>
        <taxon>Bacillati</taxon>
        <taxon>Actinomycetota</taxon>
        <taxon>Actinomycetes</taxon>
        <taxon>Micrococcales</taxon>
        <taxon>Intrasporangiaceae</taxon>
        <taxon>Knoellia</taxon>
    </lineage>
</organism>
<name>A0A849H7F2_9MICO</name>
<evidence type="ECO:0008006" key="3">
    <source>
        <dbReference type="Google" id="ProtNLM"/>
    </source>
</evidence>
<comment type="caution">
    <text evidence="1">The sequence shown here is derived from an EMBL/GenBank/DDBJ whole genome shotgun (WGS) entry which is preliminary data.</text>
</comment>
<reference evidence="1 2" key="1">
    <citation type="submission" date="2020-04" db="EMBL/GenBank/DDBJ databases">
        <title>Knoellia sp. isolate from air conditioner.</title>
        <authorList>
            <person name="Chea S."/>
            <person name="Kim D.-U."/>
        </authorList>
    </citation>
    <scope>NUCLEOTIDE SEQUENCE [LARGE SCALE GENOMIC DNA]</scope>
    <source>
        <strain evidence="1 2">DB2414S</strain>
    </source>
</reference>
<dbReference type="AlphaFoldDB" id="A0A849H7F2"/>
<proteinExistence type="predicted"/>
<protein>
    <recommendedName>
        <fullName evidence="3">ABC transporter ATP-binding protein</fullName>
    </recommendedName>
</protein>
<dbReference type="RefSeq" id="WP_171242677.1">
    <property type="nucleotide sequence ID" value="NZ_JABEPQ010000001.1"/>
</dbReference>
<gene>
    <name evidence="1" type="ORF">HJG52_06665</name>
</gene>
<dbReference type="EMBL" id="JABEPQ010000001">
    <property type="protein sequence ID" value="NNM45686.1"/>
    <property type="molecule type" value="Genomic_DNA"/>
</dbReference>
<accession>A0A849H7F2</accession>
<dbReference type="Gene3D" id="3.40.50.300">
    <property type="entry name" value="P-loop containing nucleotide triphosphate hydrolases"/>
    <property type="match status" value="1"/>
</dbReference>